<feature type="chain" id="PRO_5003073510" evidence="1">
    <location>
        <begin position="21"/>
        <end position="372"/>
    </location>
</feature>
<feature type="signal peptide" evidence="1">
    <location>
        <begin position="1"/>
        <end position="20"/>
    </location>
</feature>
<dbReference type="CAZy" id="GH5">
    <property type="family name" value="Glycoside Hydrolase Family 5"/>
</dbReference>
<protein>
    <submittedName>
        <fullName evidence="2">GH5 family protein GH5E</fullName>
    </submittedName>
</protein>
<name>D5IEF7_LIMQU</name>
<dbReference type="PANTHER" id="PTHR37398">
    <property type="entry name" value="ENDO-BETA-1,4-MANNANASE"/>
    <property type="match status" value="1"/>
</dbReference>
<sequence>MNRILVQTVLLLGVLSTSFAARLAVSGMTLTYGGKQVYLNGENIPWNNYGYDFGNGVYDNTIEQWMQDIGSAGGNSVRMWVHVEGQNTPSFDGRGMVTACDNTGDFLNDVVQFLDSAQQSNVLVMFTVWNGAVMENQPYIDMVMDDNKIQSYLDNCLTDWVNAVKGHPALGSWEPINEPEGSVQITSDSNPCYDTTIIGQSGAGWTGADIPIERFLILIGKMNQLIRELDPQAITTQGSWGQWSETDAFSDTRNHYTDTCLNGAAGSGSQIDFYQMHAYDWNGEWSPNAPFTVKASDYKVDKPILLGEYAGVCAAGTSLEDLNIYAYENGYVGGFAWCWLTGTCSDSRQEQRQALGALSGRTDYGTVDFIVG</sequence>
<evidence type="ECO:0000256" key="1">
    <source>
        <dbReference type="SAM" id="SignalP"/>
    </source>
</evidence>
<reference evidence="2" key="1">
    <citation type="journal article" date="2010" name="Proc. Natl. Acad. Sci. U.S.A.">
        <title>Molecular insight into lignocellulose digestion by a marine isopod in the absence of gut microbes.</title>
        <authorList>
            <person name="King A.J."/>
            <person name="Cragg S.M."/>
            <person name="Li Y."/>
            <person name="Dymond J."/>
            <person name="Guille M.J."/>
            <person name="Bowles D.J."/>
            <person name="Bruce N.C."/>
            <person name="Graham I.A."/>
            <person name="McQueen-Mason S.J."/>
        </authorList>
    </citation>
    <scope>NUCLEOTIDE SEQUENCE</scope>
</reference>
<dbReference type="EMBL" id="GU066828">
    <property type="protein sequence ID" value="ADE58569.1"/>
    <property type="molecule type" value="mRNA"/>
</dbReference>
<dbReference type="InterPro" id="IPR017853">
    <property type="entry name" value="GH"/>
</dbReference>
<evidence type="ECO:0000313" key="2">
    <source>
        <dbReference type="EMBL" id="ADE58569.1"/>
    </source>
</evidence>
<dbReference type="SUPFAM" id="SSF51445">
    <property type="entry name" value="(Trans)glycosidases"/>
    <property type="match status" value="1"/>
</dbReference>
<accession>D5IEF7</accession>
<organism evidence="2">
    <name type="scientific">Limnoria quadripunctata</name>
    <name type="common">Gribble</name>
    <dbReference type="NCBI Taxonomy" id="161573"/>
    <lineage>
        <taxon>Eukaryota</taxon>
        <taxon>Metazoa</taxon>
        <taxon>Ecdysozoa</taxon>
        <taxon>Arthropoda</taxon>
        <taxon>Crustacea</taxon>
        <taxon>Multicrustacea</taxon>
        <taxon>Malacostraca</taxon>
        <taxon>Eumalacostraca</taxon>
        <taxon>Peracarida</taxon>
        <taxon>Isopoda</taxon>
        <taxon>Limnoriidae</taxon>
        <taxon>Limnoria</taxon>
    </lineage>
</organism>
<keyword evidence="1" id="KW-0732">Signal</keyword>
<dbReference type="AlphaFoldDB" id="D5IEF7"/>
<dbReference type="PANTHER" id="PTHR37398:SF3">
    <property type="entry name" value="GLYCOSIDE HYDROLASE FAMILY 5 DOMAIN-CONTAINING PROTEIN"/>
    <property type="match status" value="1"/>
</dbReference>
<dbReference type="Gene3D" id="3.20.20.80">
    <property type="entry name" value="Glycosidases"/>
    <property type="match status" value="1"/>
</dbReference>
<proteinExistence type="evidence at transcript level"/>